<dbReference type="Gene3D" id="3.30.110.60">
    <property type="entry name" value="YhbY-like"/>
    <property type="match status" value="1"/>
</dbReference>
<accession>A0A9D1J891</accession>
<dbReference type="Proteomes" id="UP000823913">
    <property type="component" value="Unassembled WGS sequence"/>
</dbReference>
<reference evidence="4" key="2">
    <citation type="journal article" date="2021" name="PeerJ">
        <title>Extensive microbial diversity within the chicken gut microbiome revealed by metagenomics and culture.</title>
        <authorList>
            <person name="Gilroy R."/>
            <person name="Ravi A."/>
            <person name="Getino M."/>
            <person name="Pursley I."/>
            <person name="Horton D.L."/>
            <person name="Alikhan N.F."/>
            <person name="Baker D."/>
            <person name="Gharbi K."/>
            <person name="Hall N."/>
            <person name="Watson M."/>
            <person name="Adriaenssens E.M."/>
            <person name="Foster-Nyarko E."/>
            <person name="Jarju S."/>
            <person name="Secka A."/>
            <person name="Antonio M."/>
            <person name="Oren A."/>
            <person name="Chaudhuri R.R."/>
            <person name="La Ragione R."/>
            <person name="Hildebrand F."/>
            <person name="Pallen M.J."/>
        </authorList>
    </citation>
    <scope>NUCLEOTIDE SEQUENCE</scope>
    <source>
        <strain evidence="4">ChiW16-3235</strain>
    </source>
</reference>
<evidence type="ECO:0000313" key="4">
    <source>
        <dbReference type="EMBL" id="HIR66439.1"/>
    </source>
</evidence>
<keyword evidence="1 2" id="KW-0694">RNA-binding</keyword>
<dbReference type="PANTHER" id="PTHR40065">
    <property type="entry name" value="RNA-BINDING PROTEIN YHBY"/>
    <property type="match status" value="1"/>
</dbReference>
<dbReference type="SMART" id="SM01103">
    <property type="entry name" value="CRS1_YhbY"/>
    <property type="match status" value="1"/>
</dbReference>
<evidence type="ECO:0000256" key="2">
    <source>
        <dbReference type="PROSITE-ProRule" id="PRU00626"/>
    </source>
</evidence>
<evidence type="ECO:0000313" key="5">
    <source>
        <dbReference type="Proteomes" id="UP000823913"/>
    </source>
</evidence>
<evidence type="ECO:0000259" key="3">
    <source>
        <dbReference type="PROSITE" id="PS51295"/>
    </source>
</evidence>
<proteinExistence type="predicted"/>
<dbReference type="InterPro" id="IPR051925">
    <property type="entry name" value="RNA-binding_domain"/>
</dbReference>
<dbReference type="InterPro" id="IPR001890">
    <property type="entry name" value="RNA-binding_CRM"/>
</dbReference>
<gene>
    <name evidence="4" type="ORF">IAB94_00145</name>
</gene>
<feature type="domain" description="CRM" evidence="3">
    <location>
        <begin position="1"/>
        <end position="97"/>
    </location>
</feature>
<dbReference type="PROSITE" id="PS51295">
    <property type="entry name" value="CRM"/>
    <property type="match status" value="1"/>
</dbReference>
<dbReference type="SUPFAM" id="SSF75471">
    <property type="entry name" value="YhbY-like"/>
    <property type="match status" value="1"/>
</dbReference>
<dbReference type="PANTHER" id="PTHR40065:SF3">
    <property type="entry name" value="RNA-BINDING PROTEIN YHBY"/>
    <property type="match status" value="1"/>
</dbReference>
<name>A0A9D1J891_9FIRM</name>
<dbReference type="Pfam" id="PF01985">
    <property type="entry name" value="CRS1_YhbY"/>
    <property type="match status" value="1"/>
</dbReference>
<sequence length="99" mass="10943">MSLSSKQRSKLKALAANIQPVGQVGKEGIGENMLKSFSDCLDARELIKVSILENAEGDPKQLGHELAERLGAECVIVIGRKAVIYRRSPRKNFEHIQLD</sequence>
<evidence type="ECO:0000256" key="1">
    <source>
        <dbReference type="ARBA" id="ARBA00022884"/>
    </source>
</evidence>
<dbReference type="GO" id="GO:0003723">
    <property type="term" value="F:RNA binding"/>
    <property type="evidence" value="ECO:0007669"/>
    <property type="project" value="UniProtKB-UniRule"/>
</dbReference>
<reference evidence="4" key="1">
    <citation type="submission" date="2020-10" db="EMBL/GenBank/DDBJ databases">
        <authorList>
            <person name="Gilroy R."/>
        </authorList>
    </citation>
    <scope>NUCLEOTIDE SEQUENCE</scope>
    <source>
        <strain evidence="4">ChiW16-3235</strain>
    </source>
</reference>
<organism evidence="4 5">
    <name type="scientific">Candidatus Coproplasma avicola</name>
    <dbReference type="NCBI Taxonomy" id="2840744"/>
    <lineage>
        <taxon>Bacteria</taxon>
        <taxon>Bacillati</taxon>
        <taxon>Bacillota</taxon>
        <taxon>Clostridia</taxon>
        <taxon>Eubacteriales</taxon>
        <taxon>Candidatus Coproplasma</taxon>
    </lineage>
</organism>
<dbReference type="EMBL" id="DVHK01000002">
    <property type="protein sequence ID" value="HIR66439.1"/>
    <property type="molecule type" value="Genomic_DNA"/>
</dbReference>
<protein>
    <submittedName>
        <fullName evidence="4">YhbY family RNA-binding protein</fullName>
    </submittedName>
</protein>
<dbReference type="InterPro" id="IPR035920">
    <property type="entry name" value="YhbY-like_sf"/>
</dbReference>
<comment type="caution">
    <text evidence="4">The sequence shown here is derived from an EMBL/GenBank/DDBJ whole genome shotgun (WGS) entry which is preliminary data.</text>
</comment>
<dbReference type="AlphaFoldDB" id="A0A9D1J891"/>